<keyword evidence="4 7" id="KW-0812">Transmembrane</keyword>
<gene>
    <name evidence="10" type="ORF">HYN48_00725</name>
</gene>
<dbReference type="InterPro" id="IPR039426">
    <property type="entry name" value="TonB-dep_rcpt-like"/>
</dbReference>
<dbReference type="EMBL" id="CP028811">
    <property type="protein sequence ID" value="AWA28728.1"/>
    <property type="molecule type" value="Genomic_DNA"/>
</dbReference>
<dbReference type="Pfam" id="PF07715">
    <property type="entry name" value="Plug"/>
    <property type="match status" value="1"/>
</dbReference>
<dbReference type="KEGG" id="fmg:HYN48_00725"/>
<dbReference type="PROSITE" id="PS52016">
    <property type="entry name" value="TONB_DEPENDENT_REC_3"/>
    <property type="match status" value="1"/>
</dbReference>
<evidence type="ECO:0000313" key="10">
    <source>
        <dbReference type="EMBL" id="AWA28728.1"/>
    </source>
</evidence>
<keyword evidence="6 7" id="KW-0998">Cell outer membrane</keyword>
<evidence type="ECO:0000313" key="11">
    <source>
        <dbReference type="Proteomes" id="UP000244193"/>
    </source>
</evidence>
<evidence type="ECO:0000256" key="6">
    <source>
        <dbReference type="ARBA" id="ARBA00023237"/>
    </source>
</evidence>
<dbReference type="InterPro" id="IPR023996">
    <property type="entry name" value="TonB-dep_OMP_SusC/RagA"/>
</dbReference>
<accession>A0A2S0RBY0</accession>
<evidence type="ECO:0000256" key="7">
    <source>
        <dbReference type="PROSITE-ProRule" id="PRU01360"/>
    </source>
</evidence>
<reference evidence="10 11" key="1">
    <citation type="submission" date="2018-04" db="EMBL/GenBank/DDBJ databases">
        <title>Genome sequencing of Flavobacterium sp. HYN0048.</title>
        <authorList>
            <person name="Yi H."/>
            <person name="Baek C."/>
        </authorList>
    </citation>
    <scope>NUCLEOTIDE SEQUENCE [LARGE SCALE GENOMIC DNA]</scope>
    <source>
        <strain evidence="10 11">HYN0048</strain>
    </source>
</reference>
<feature type="domain" description="TonB-dependent receptor plug" evidence="9">
    <location>
        <begin position="116"/>
        <end position="224"/>
    </location>
</feature>
<dbReference type="InterPro" id="IPR008969">
    <property type="entry name" value="CarboxyPept-like_regulatory"/>
</dbReference>
<dbReference type="Pfam" id="PF13715">
    <property type="entry name" value="CarbopepD_reg_2"/>
    <property type="match status" value="1"/>
</dbReference>
<dbReference type="SUPFAM" id="SSF49464">
    <property type="entry name" value="Carboxypeptidase regulatory domain-like"/>
    <property type="match status" value="1"/>
</dbReference>
<dbReference type="RefSeq" id="WP_108369315.1">
    <property type="nucleotide sequence ID" value="NZ_CP028811.1"/>
</dbReference>
<keyword evidence="2 7" id="KW-0813">Transport</keyword>
<sequence>MRSKFKWIFALLLALSVQVTFAQEKTVTGTVKDSEGFPLPGVTVTVAGTNKGANTDIDGKYSITAAQGQSLVFSYVGLATQTQPVGASSNIDVTLKAAQTDLEVVTINTGYKTFTKRDNPSAISTISIDAIEERANASVIQNLQGQVSGLSVSTGSGQPGADSTIILRGVGSINGNIEPLFIVDGSPVDEDGFRSINQNDIATISVLKDASATSIYGNRGGNGVIVITTKRGKLNEKMKFRYSSQYGINEIQGLNIELMNSRQMLKLEQQYGGGLGGGKTDAEIEARAKQANTNWADIFFRKGATQTHDLSITSGSEKTTNFTSLSYFEQDGIFLNTNFKRFSLRNNFTGRSENNKFTYSLNYSANFSRQNGIDGAGTNAIYFAPFSAALRGLPYLSPYDADGSITMDGGIASGDASGITPDKIPYVLLNSVRMNTDIEDEFKMVTAFNANYNFAKNLTAGIQMGVDYSTFTTKEVLHPNSILGPFQVNQAAEFGGIQSEGSTRDFRFNTTASLNYNNTFGKHNIDVTAYTEYNKAHYDGINFQVRGLDPRLLGTGAAFVDFNTQELGGEIYTPTIGSFKLQEGLFSYFANAQYDYDSKYVLSGTIRRDASFRFIDDNKWGTFWSVGAGWSIDQEAFMKDKTAFNLLKLRGSYGTSGNQRIINAQYSGLNLTRTLYGQGGGYDSGNSTFLTQLGNSFLQWEELKQANIGVDFGVWKNKLSGTVDVYVKTTEELFQDRPVSPVNGTSIIQANIGSMENRGIEADLKYVLYDKSNWNISVNANASYNKNKILELAPSFEGIEFNGGASALIEGEPVDVFYVQRYVGVNPANGNALFLDAEGNLTENMLDADRVSTGKSVYPVWQGGFGTNIGFKGFEFTTQWSWMADLWRNNLDLGTVEETNVIDDGGNRATSVLTAWQNPGDITSVPRVGNPFNSVDYINGTDRYLEDGSFLRLRNVSLGYSFNSKTLEKTPFSGVKFFIQAENIITFSSYRGWDAEAGFRSTDRGNYPTPKIYTFGATINF</sequence>
<dbReference type="OrthoDB" id="9768177at2"/>
<evidence type="ECO:0000256" key="8">
    <source>
        <dbReference type="SAM" id="SignalP"/>
    </source>
</evidence>
<proteinExistence type="inferred from homology"/>
<feature type="chain" id="PRO_5015416702" evidence="8">
    <location>
        <begin position="23"/>
        <end position="1021"/>
    </location>
</feature>
<dbReference type="SUPFAM" id="SSF56935">
    <property type="entry name" value="Porins"/>
    <property type="match status" value="1"/>
</dbReference>
<evidence type="ECO:0000256" key="4">
    <source>
        <dbReference type="ARBA" id="ARBA00022692"/>
    </source>
</evidence>
<protein>
    <submittedName>
        <fullName evidence="10">SusC/RagA family TonB-linked outer membrane protein</fullName>
    </submittedName>
</protein>
<dbReference type="Gene3D" id="2.170.130.10">
    <property type="entry name" value="TonB-dependent receptor, plug domain"/>
    <property type="match status" value="1"/>
</dbReference>
<keyword evidence="11" id="KW-1185">Reference proteome</keyword>
<dbReference type="GO" id="GO:0009279">
    <property type="term" value="C:cell outer membrane"/>
    <property type="evidence" value="ECO:0007669"/>
    <property type="project" value="UniProtKB-SubCell"/>
</dbReference>
<evidence type="ECO:0000256" key="1">
    <source>
        <dbReference type="ARBA" id="ARBA00004571"/>
    </source>
</evidence>
<dbReference type="Proteomes" id="UP000244193">
    <property type="component" value="Chromosome"/>
</dbReference>
<evidence type="ECO:0000256" key="2">
    <source>
        <dbReference type="ARBA" id="ARBA00022448"/>
    </source>
</evidence>
<feature type="signal peptide" evidence="8">
    <location>
        <begin position="1"/>
        <end position="22"/>
    </location>
</feature>
<comment type="similarity">
    <text evidence="7">Belongs to the TonB-dependent receptor family.</text>
</comment>
<dbReference type="AlphaFoldDB" id="A0A2S0RBY0"/>
<keyword evidence="5 7" id="KW-0472">Membrane</keyword>
<keyword evidence="8" id="KW-0732">Signal</keyword>
<name>A0A2S0RBY0_9FLAO</name>
<evidence type="ECO:0000256" key="3">
    <source>
        <dbReference type="ARBA" id="ARBA00022452"/>
    </source>
</evidence>
<dbReference type="InterPro" id="IPR036942">
    <property type="entry name" value="Beta-barrel_TonB_sf"/>
</dbReference>
<dbReference type="Gene3D" id="2.60.40.1120">
    <property type="entry name" value="Carboxypeptidase-like, regulatory domain"/>
    <property type="match status" value="1"/>
</dbReference>
<dbReference type="InterPro" id="IPR012910">
    <property type="entry name" value="Plug_dom"/>
</dbReference>
<dbReference type="InterPro" id="IPR023997">
    <property type="entry name" value="TonB-dep_OMP_SusC/RagA_CS"/>
</dbReference>
<keyword evidence="3 7" id="KW-1134">Transmembrane beta strand</keyword>
<dbReference type="InterPro" id="IPR037066">
    <property type="entry name" value="Plug_dom_sf"/>
</dbReference>
<dbReference type="NCBIfam" id="TIGR04057">
    <property type="entry name" value="SusC_RagA_signa"/>
    <property type="match status" value="1"/>
</dbReference>
<evidence type="ECO:0000256" key="5">
    <source>
        <dbReference type="ARBA" id="ARBA00023136"/>
    </source>
</evidence>
<dbReference type="Gene3D" id="2.40.170.20">
    <property type="entry name" value="TonB-dependent receptor, beta-barrel domain"/>
    <property type="match status" value="1"/>
</dbReference>
<evidence type="ECO:0000259" key="9">
    <source>
        <dbReference type="Pfam" id="PF07715"/>
    </source>
</evidence>
<dbReference type="NCBIfam" id="TIGR04056">
    <property type="entry name" value="OMP_RagA_SusC"/>
    <property type="match status" value="1"/>
</dbReference>
<organism evidence="10 11">
    <name type="scientific">Flavobacterium magnum</name>
    <dbReference type="NCBI Taxonomy" id="2162713"/>
    <lineage>
        <taxon>Bacteria</taxon>
        <taxon>Pseudomonadati</taxon>
        <taxon>Bacteroidota</taxon>
        <taxon>Flavobacteriia</taxon>
        <taxon>Flavobacteriales</taxon>
        <taxon>Flavobacteriaceae</taxon>
        <taxon>Flavobacterium</taxon>
    </lineage>
</organism>
<comment type="subcellular location">
    <subcellularLocation>
        <location evidence="1 7">Cell outer membrane</location>
        <topology evidence="1 7">Multi-pass membrane protein</topology>
    </subcellularLocation>
</comment>